<dbReference type="RefSeq" id="WP_117559096.1">
    <property type="nucleotide sequence ID" value="NZ_JAAITT010000033.1"/>
</dbReference>
<reference evidence="2 3" key="1">
    <citation type="journal article" date="2020" name="Cell Host Microbe">
        <title>Functional and Genomic Variation between Human-Derived Isolates of Lachnospiraceae Reveals Inter- and Intra-Species Diversity.</title>
        <authorList>
            <person name="Sorbara M.T."/>
            <person name="Littmann E.R."/>
            <person name="Fontana E."/>
            <person name="Moody T.U."/>
            <person name="Kohout C.E."/>
            <person name="Gjonbalaj M."/>
            <person name="Eaton V."/>
            <person name="Seok R."/>
            <person name="Leiner I.M."/>
            <person name="Pamer E.G."/>
        </authorList>
    </citation>
    <scope>NUCLEOTIDE SEQUENCE [LARGE SCALE GENOMIC DNA]</scope>
    <source>
        <strain evidence="2 3">MSK.1.17</strain>
    </source>
</reference>
<comment type="caution">
    <text evidence="1">The sequence shown here is derived from an EMBL/GenBank/DDBJ whole genome shotgun (WGS) entry which is preliminary data.</text>
</comment>
<evidence type="ECO:0000313" key="3">
    <source>
        <dbReference type="Proteomes" id="UP000669239"/>
    </source>
</evidence>
<evidence type="ECO:0000313" key="1">
    <source>
        <dbReference type="EMBL" id="MCG4748759.1"/>
    </source>
</evidence>
<dbReference type="Proteomes" id="UP001299608">
    <property type="component" value="Unassembled WGS sequence"/>
</dbReference>
<dbReference type="InterPro" id="IPR043779">
    <property type="entry name" value="DUF5721"/>
</dbReference>
<evidence type="ECO:0000313" key="4">
    <source>
        <dbReference type="Proteomes" id="UP001299608"/>
    </source>
</evidence>
<accession>A0AAW5C0X2</accession>
<keyword evidence="3" id="KW-1185">Reference proteome</keyword>
<name>A0AAW5C0X2_9FIRM</name>
<dbReference type="Pfam" id="PF18988">
    <property type="entry name" value="DUF5721"/>
    <property type="match status" value="1"/>
</dbReference>
<gene>
    <name evidence="2" type="ORF">G5B36_20220</name>
    <name evidence="1" type="ORF">L0N08_25420</name>
</gene>
<proteinExistence type="predicted"/>
<reference evidence="1" key="3">
    <citation type="submission" date="2022-01" db="EMBL/GenBank/DDBJ databases">
        <title>Collection of gut derived symbiotic bacterial strains cultured from healthy donors.</title>
        <authorList>
            <person name="Lin H."/>
            <person name="Kohout C."/>
            <person name="Waligurski E."/>
            <person name="Pamer E.G."/>
        </authorList>
    </citation>
    <scope>NUCLEOTIDE SEQUENCE</scope>
    <source>
        <strain evidence="1">DFI.6.55</strain>
    </source>
</reference>
<sequence length="163" mass="18667">MVALKVEDVRSFTSKLFVKEDFDRFLVKEINIITYNSFTIDGHVRQGYYTQEELEENRIEDFSSWKMLRPLCFSLIKGKKLPGSFHIVLSLAPGDVEKFAASLGTGIDGSQIQGLYLNIRYEDGALYCITGTSLNFFTLDKTLENEWDNAVKVFMRSHEIVCT</sequence>
<dbReference type="EMBL" id="JAAITT010000033">
    <property type="protein sequence ID" value="NSJ51018.1"/>
    <property type="molecule type" value="Genomic_DNA"/>
</dbReference>
<dbReference type="EMBL" id="JAKNGE010000043">
    <property type="protein sequence ID" value="MCG4748759.1"/>
    <property type="molecule type" value="Genomic_DNA"/>
</dbReference>
<dbReference type="AlphaFoldDB" id="A0AAW5C0X2"/>
<reference evidence="2" key="2">
    <citation type="submission" date="2020-02" db="EMBL/GenBank/DDBJ databases">
        <authorList>
            <person name="Littmann E."/>
            <person name="Sorbara M."/>
        </authorList>
    </citation>
    <scope>NUCLEOTIDE SEQUENCE</scope>
    <source>
        <strain evidence="2">MSK.1.17</strain>
    </source>
</reference>
<protein>
    <submittedName>
        <fullName evidence="1">DUF5721 family protein</fullName>
    </submittedName>
</protein>
<evidence type="ECO:0000313" key="2">
    <source>
        <dbReference type="EMBL" id="NSJ51018.1"/>
    </source>
</evidence>
<organism evidence="1 4">
    <name type="scientific">Enterocloster aldenensis</name>
    <dbReference type="NCBI Taxonomy" id="358742"/>
    <lineage>
        <taxon>Bacteria</taxon>
        <taxon>Bacillati</taxon>
        <taxon>Bacillota</taxon>
        <taxon>Clostridia</taxon>
        <taxon>Lachnospirales</taxon>
        <taxon>Lachnospiraceae</taxon>
        <taxon>Enterocloster</taxon>
    </lineage>
</organism>
<dbReference type="Proteomes" id="UP000669239">
    <property type="component" value="Unassembled WGS sequence"/>
</dbReference>